<comment type="caution">
    <text evidence="3">The sequence shown here is derived from an EMBL/GenBank/DDBJ whole genome shotgun (WGS) entry which is preliminary data.</text>
</comment>
<organism evidence="3 4">
    <name type="scientific">Arachnia propionica</name>
    <dbReference type="NCBI Taxonomy" id="1750"/>
    <lineage>
        <taxon>Bacteria</taxon>
        <taxon>Bacillati</taxon>
        <taxon>Actinomycetota</taxon>
        <taxon>Actinomycetes</taxon>
        <taxon>Propionibacteriales</taxon>
        <taxon>Propionibacteriaceae</taxon>
        <taxon>Arachnia</taxon>
    </lineage>
</organism>
<feature type="region of interest" description="Disordered" evidence="1">
    <location>
        <begin position="1"/>
        <end position="84"/>
    </location>
</feature>
<proteinExistence type="predicted"/>
<dbReference type="OrthoDB" id="3727095at2"/>
<keyword evidence="2" id="KW-1133">Transmembrane helix</keyword>
<accession>A0A3P1T9U7</accession>
<dbReference type="RefSeq" id="WP_124843380.1">
    <property type="nucleotide sequence ID" value="NZ_RQZG01000004.1"/>
</dbReference>
<dbReference type="EMBL" id="RQZG01000004">
    <property type="protein sequence ID" value="RRD05955.1"/>
    <property type="molecule type" value="Genomic_DNA"/>
</dbReference>
<dbReference type="SUPFAM" id="SSF81995">
    <property type="entry name" value="beta-sandwich domain of Sec23/24"/>
    <property type="match status" value="1"/>
</dbReference>
<dbReference type="AlphaFoldDB" id="A0A3P1T9U7"/>
<gene>
    <name evidence="3" type="ORF">EII34_04515</name>
</gene>
<evidence type="ECO:0000256" key="2">
    <source>
        <dbReference type="SAM" id="Phobius"/>
    </source>
</evidence>
<feature type="region of interest" description="Disordered" evidence="1">
    <location>
        <begin position="114"/>
        <end position="137"/>
    </location>
</feature>
<feature type="transmembrane region" description="Helical" evidence="2">
    <location>
        <begin position="88"/>
        <end position="111"/>
    </location>
</feature>
<protein>
    <submittedName>
        <fullName evidence="3">Uncharacterized protein</fullName>
    </submittedName>
</protein>
<feature type="compositionally biased region" description="Polar residues" evidence="1">
    <location>
        <begin position="1"/>
        <end position="14"/>
    </location>
</feature>
<evidence type="ECO:0000313" key="4">
    <source>
        <dbReference type="Proteomes" id="UP000280819"/>
    </source>
</evidence>
<reference evidence="3 4" key="1">
    <citation type="submission" date="2018-11" db="EMBL/GenBank/DDBJ databases">
        <title>Genomes From Bacteria Associated with the Canine Oral Cavity: a Test Case for Automated Genome-Based Taxonomic Assignment.</title>
        <authorList>
            <person name="Coil D.A."/>
            <person name="Jospin G."/>
            <person name="Darling A.E."/>
            <person name="Wallis C."/>
            <person name="Davis I.J."/>
            <person name="Harris S."/>
            <person name="Eisen J.A."/>
            <person name="Holcombe L.J."/>
            <person name="O'Flynn C."/>
        </authorList>
    </citation>
    <scope>NUCLEOTIDE SEQUENCE [LARGE SCALE GENOMIC DNA]</scope>
    <source>
        <strain evidence="3 4">OH887_COT-365</strain>
    </source>
</reference>
<sequence>MSTPHDPQHNQPNQFPGPDGQGTPQNIPPQGYPAPQGYGAPQPGGPQQPHGQQPVYGQPQGYGPQAAHGQQAGHPGQTEPPRKKNLPLIIGAAVVALAVLGLGIAAAMGAFGTKDDDTSPTPQPSAAETSDGGQAAPNSLKGVVEAYLNALAKGDAKAALALITPLSNADLSLLTDEVLKDSLTRAPITDIQVSEPEGTDSPTVKASYKLGDEVVEDEYKFNGDDKKIFSPLTELGLHSVKKITTTVNGVDPKTDNPVVFPGSYMVASDNEYLEVEGELPILKRNSQDHATTSLTIKVSQAGVDMYRSKVIPEAEACLASKNLDPGCGMPLGDTLDDGTTLAEGSITRTQNAEAQSTLRNITPQPGNDVPTVITARDFGSFEVSATCTEPSGESGECGVIGFGKNGLSWPNASIDLNDPELKVIWEYQ</sequence>
<keyword evidence="2" id="KW-0812">Transmembrane</keyword>
<keyword evidence="2" id="KW-0472">Membrane</keyword>
<evidence type="ECO:0000313" key="3">
    <source>
        <dbReference type="EMBL" id="RRD05955.1"/>
    </source>
</evidence>
<name>A0A3P1T9U7_9ACTN</name>
<dbReference type="Proteomes" id="UP000280819">
    <property type="component" value="Unassembled WGS sequence"/>
</dbReference>
<feature type="compositionally biased region" description="Low complexity" evidence="1">
    <location>
        <begin position="33"/>
        <end position="77"/>
    </location>
</feature>
<evidence type="ECO:0000256" key="1">
    <source>
        <dbReference type="SAM" id="MobiDB-lite"/>
    </source>
</evidence>